<name>A0A081FUA4_9GAMM</name>
<protein>
    <recommendedName>
        <fullName evidence="3">General secretion pathway protein I</fullName>
    </recommendedName>
</protein>
<evidence type="ECO:0008006" key="3">
    <source>
        <dbReference type="Google" id="ProtNLM"/>
    </source>
</evidence>
<reference evidence="1 2" key="1">
    <citation type="submission" date="2014-04" db="EMBL/GenBank/DDBJ databases">
        <title>Marinobacterium kochiensis sp. nov., isolated from sediment sample collected from Kochi backwaters in Kerala, India.</title>
        <authorList>
            <person name="Singh A."/>
            <person name="Pinnaka A.K."/>
        </authorList>
    </citation>
    <scope>NUCLEOTIDE SEQUENCE [LARGE SCALE GENOMIC DNA]</scope>
    <source>
        <strain evidence="1 2">AK27</strain>
    </source>
</reference>
<comment type="caution">
    <text evidence="1">The sequence shown here is derived from an EMBL/GenBank/DDBJ whole genome shotgun (WGS) entry which is preliminary data.</text>
</comment>
<keyword evidence="2" id="KW-1185">Reference proteome</keyword>
<dbReference type="PATRIC" id="fig|1232683.4.peg.3711"/>
<dbReference type="AlphaFoldDB" id="A0A081FUA4"/>
<dbReference type="EMBL" id="JMQN01000057">
    <property type="protein sequence ID" value="KEA62109.1"/>
    <property type="molecule type" value="Genomic_DNA"/>
</dbReference>
<gene>
    <name evidence="1" type="ORF">ADIMK_3770</name>
</gene>
<dbReference type="STRING" id="1232683.ADIMK_3770"/>
<dbReference type="eggNOG" id="COG4967">
    <property type="taxonomic scope" value="Bacteria"/>
</dbReference>
<accession>A0A081FUA4</accession>
<evidence type="ECO:0000313" key="2">
    <source>
        <dbReference type="Proteomes" id="UP000028252"/>
    </source>
</evidence>
<organism evidence="1 2">
    <name type="scientific">Marinobacterium lacunae</name>
    <dbReference type="NCBI Taxonomy" id="1232683"/>
    <lineage>
        <taxon>Bacteria</taxon>
        <taxon>Pseudomonadati</taxon>
        <taxon>Pseudomonadota</taxon>
        <taxon>Gammaproteobacteria</taxon>
        <taxon>Oceanospirillales</taxon>
        <taxon>Oceanospirillaceae</taxon>
        <taxon>Marinobacterium</taxon>
    </lineage>
</organism>
<evidence type="ECO:0000313" key="1">
    <source>
        <dbReference type="EMBL" id="KEA62109.1"/>
    </source>
</evidence>
<sequence length="121" mass="13815">MLEVLVAFVVLAMMLGVILSLNSVSLDSTSRAVLRQQALILAQSELAKVLGDAELEPGRRSGRFDDDRFEWELEIRRFTFPEEEESLDSLVGPVPYEIELSVVWEPRNRLTLNTLRLVRDQ</sequence>
<dbReference type="Proteomes" id="UP000028252">
    <property type="component" value="Unassembled WGS sequence"/>
</dbReference>
<proteinExistence type="predicted"/>